<protein>
    <recommendedName>
        <fullName evidence="5">3-oxoacyl-ACP synthase</fullName>
    </recommendedName>
</protein>
<keyword evidence="2" id="KW-0812">Transmembrane</keyword>
<feature type="transmembrane region" description="Helical" evidence="2">
    <location>
        <begin position="7"/>
        <end position="26"/>
    </location>
</feature>
<evidence type="ECO:0000256" key="2">
    <source>
        <dbReference type="SAM" id="Phobius"/>
    </source>
</evidence>
<proteinExistence type="predicted"/>
<feature type="region of interest" description="Disordered" evidence="1">
    <location>
        <begin position="381"/>
        <end position="404"/>
    </location>
</feature>
<accession>A0A1I7JFE9</accession>
<keyword evidence="2" id="KW-0472">Membrane</keyword>
<feature type="compositionally biased region" description="Low complexity" evidence="1">
    <location>
        <begin position="388"/>
        <end position="404"/>
    </location>
</feature>
<feature type="transmembrane region" description="Helical" evidence="2">
    <location>
        <begin position="38"/>
        <end position="56"/>
    </location>
</feature>
<evidence type="ECO:0000256" key="1">
    <source>
        <dbReference type="SAM" id="MobiDB-lite"/>
    </source>
</evidence>
<organism evidence="3 4">
    <name type="scientific">Pseudoduganella namucuonensis</name>
    <dbReference type="NCBI Taxonomy" id="1035707"/>
    <lineage>
        <taxon>Bacteria</taxon>
        <taxon>Pseudomonadati</taxon>
        <taxon>Pseudomonadota</taxon>
        <taxon>Betaproteobacteria</taxon>
        <taxon>Burkholderiales</taxon>
        <taxon>Oxalobacteraceae</taxon>
        <taxon>Telluria group</taxon>
        <taxon>Pseudoduganella</taxon>
    </lineage>
</organism>
<dbReference type="AlphaFoldDB" id="A0A1I7JFE9"/>
<dbReference type="OrthoDB" id="9178072at2"/>
<dbReference type="EMBL" id="FPBO01000011">
    <property type="protein sequence ID" value="SFU83879.1"/>
    <property type="molecule type" value="Genomic_DNA"/>
</dbReference>
<gene>
    <name evidence="3" type="ORF">SAMN05216552_101185</name>
</gene>
<dbReference type="STRING" id="1035707.SAMN05216552_101185"/>
<evidence type="ECO:0000313" key="3">
    <source>
        <dbReference type="EMBL" id="SFU83879.1"/>
    </source>
</evidence>
<keyword evidence="4" id="KW-1185">Reference proteome</keyword>
<keyword evidence="2" id="KW-1133">Transmembrane helix</keyword>
<dbReference type="RefSeq" id="WP_143133121.1">
    <property type="nucleotide sequence ID" value="NZ_FPBO01000011.1"/>
</dbReference>
<evidence type="ECO:0008006" key="5">
    <source>
        <dbReference type="Google" id="ProtNLM"/>
    </source>
</evidence>
<dbReference type="Proteomes" id="UP000199391">
    <property type="component" value="Unassembled WGS sequence"/>
</dbReference>
<sequence length="500" mass="52205">MQAWFRGALLSVLAFGGSWTGSIWYWRSTNRMPATGELAAYLLALPLALLMGYWLLRKGAETWSAREPAATGANAPSGVSAASATDTAARLPVAGLRIAAAALRAPHGESAAALAEAMASNKARPELDKDLHDDDGFPVMSLRADGVDEEAIAREVNQWLEDNGQAALNARAEFWRALALATPVVEELALSAAGHQRLAEAAALAGGHGNPGQASRAMNAIPMLQLAALLPPDWNGQWRDVAGRWLRQQLVLAGWPQDRVSVNTRPDQHPGPLLAALRDSAEPCIALLLACASHIGAATIDAWAGDNLLFTSSQPQGAMPGEGAAGLLLADEEQARLLGAGPYPLLAAVAAGSRRDDVDKARSGECALLKQLARQALKPLEQEASARAAQATPPDGQPAAAPDDVAPEPAVALIVADTGHRGARVMELMAASHALQPRLDPAKDILALGNATGQAGNAGFLAALALAWHETQERGEPVLCIANEDPYLRCAALIRPATPA</sequence>
<evidence type="ECO:0000313" key="4">
    <source>
        <dbReference type="Proteomes" id="UP000199391"/>
    </source>
</evidence>
<reference evidence="4" key="1">
    <citation type="submission" date="2016-10" db="EMBL/GenBank/DDBJ databases">
        <authorList>
            <person name="Varghese N."/>
            <person name="Submissions S."/>
        </authorList>
    </citation>
    <scope>NUCLEOTIDE SEQUENCE [LARGE SCALE GENOMIC DNA]</scope>
    <source>
        <strain evidence="4">CGMCC 1.11014</strain>
    </source>
</reference>
<name>A0A1I7JFE9_9BURK</name>